<dbReference type="EC" id="2.3.2.27" evidence="4"/>
<reference evidence="10 11" key="1">
    <citation type="journal article" date="2008" name="Nature">
        <title>The genome of the choanoflagellate Monosiga brevicollis and the origin of metazoans.</title>
        <authorList>
            <consortium name="JGI Sequencing"/>
            <person name="King N."/>
            <person name="Westbrook M.J."/>
            <person name="Young S.L."/>
            <person name="Kuo A."/>
            <person name="Abedin M."/>
            <person name="Chapman J."/>
            <person name="Fairclough S."/>
            <person name="Hellsten U."/>
            <person name="Isogai Y."/>
            <person name="Letunic I."/>
            <person name="Marr M."/>
            <person name="Pincus D."/>
            <person name="Putnam N."/>
            <person name="Rokas A."/>
            <person name="Wright K.J."/>
            <person name="Zuzow R."/>
            <person name="Dirks W."/>
            <person name="Good M."/>
            <person name="Goodstein D."/>
            <person name="Lemons D."/>
            <person name="Li W."/>
            <person name="Lyons J.B."/>
            <person name="Morris A."/>
            <person name="Nichols S."/>
            <person name="Richter D.J."/>
            <person name="Salamov A."/>
            <person name="Bork P."/>
            <person name="Lim W.A."/>
            <person name="Manning G."/>
            <person name="Miller W.T."/>
            <person name="McGinnis W."/>
            <person name="Shapiro H."/>
            <person name="Tjian R."/>
            <person name="Grigoriev I.V."/>
            <person name="Rokhsar D."/>
        </authorList>
    </citation>
    <scope>NUCLEOTIDE SEQUENCE [LARGE SCALE GENOMIC DNA]</scope>
    <source>
        <strain evidence="11">MX1 / ATCC 50154</strain>
    </source>
</reference>
<accession>A9V8T2</accession>
<dbReference type="InterPro" id="IPR018123">
    <property type="entry name" value="WWE-dom_subgr"/>
</dbReference>
<dbReference type="GO" id="GO:0008270">
    <property type="term" value="F:zinc ion binding"/>
    <property type="evidence" value="ECO:0007669"/>
    <property type="project" value="InterPro"/>
</dbReference>
<dbReference type="InterPro" id="IPR013083">
    <property type="entry name" value="Znf_RING/FYVE/PHD"/>
</dbReference>
<dbReference type="RefSeq" id="XP_001749121.1">
    <property type="nucleotide sequence ID" value="XM_001749069.1"/>
</dbReference>
<dbReference type="InterPro" id="IPR039398">
    <property type="entry name" value="Deltex_fam"/>
</dbReference>
<dbReference type="Pfam" id="PF02825">
    <property type="entry name" value="WWE"/>
    <property type="match status" value="1"/>
</dbReference>
<dbReference type="Gene3D" id="3.30.390.130">
    <property type="match status" value="1"/>
</dbReference>
<evidence type="ECO:0000256" key="7">
    <source>
        <dbReference type="ARBA" id="ARBA00022737"/>
    </source>
</evidence>
<evidence type="ECO:0000256" key="8">
    <source>
        <dbReference type="ARBA" id="ARBA00022976"/>
    </source>
</evidence>
<evidence type="ECO:0000256" key="1">
    <source>
        <dbReference type="ARBA" id="ARBA00000900"/>
    </source>
</evidence>
<dbReference type="AlphaFoldDB" id="A9V8T2"/>
<comment type="similarity">
    <text evidence="3">Belongs to the Deltex family.</text>
</comment>
<feature type="domain" description="WWE" evidence="9">
    <location>
        <begin position="5"/>
        <end position="93"/>
    </location>
</feature>
<dbReference type="eggNOG" id="ENOG502RGAW">
    <property type="taxonomic scope" value="Eukaryota"/>
</dbReference>
<evidence type="ECO:0000259" key="9">
    <source>
        <dbReference type="PROSITE" id="PS50918"/>
    </source>
</evidence>
<dbReference type="GO" id="GO:0061630">
    <property type="term" value="F:ubiquitin protein ligase activity"/>
    <property type="evidence" value="ECO:0000318"/>
    <property type="project" value="GO_Central"/>
</dbReference>
<comment type="catalytic activity">
    <reaction evidence="1">
        <text>S-ubiquitinyl-[E2 ubiquitin-conjugating enzyme]-L-cysteine + [acceptor protein]-L-lysine = [E2 ubiquitin-conjugating enzyme]-L-cysteine + N(6)-ubiquitinyl-[acceptor protein]-L-lysine.</text>
        <dbReference type="EC" id="2.3.2.27"/>
    </reaction>
</comment>
<dbReference type="InterPro" id="IPR037197">
    <property type="entry name" value="WWE_dom_sf"/>
</dbReference>
<dbReference type="InterPro" id="IPR039396">
    <property type="entry name" value="Deltex_C"/>
</dbReference>
<dbReference type="InterPro" id="IPR001841">
    <property type="entry name" value="Znf_RING"/>
</dbReference>
<dbReference type="InterPro" id="IPR039399">
    <property type="entry name" value="Deltex_C_sf"/>
</dbReference>
<gene>
    <name evidence="10" type="ORF">MONBRDRAFT_44244</name>
</gene>
<dbReference type="SUPFAM" id="SSF117839">
    <property type="entry name" value="WWE domain"/>
    <property type="match status" value="1"/>
</dbReference>
<dbReference type="KEGG" id="mbr:MONBRDRAFT_44244"/>
<keyword evidence="8" id="KW-0914">Notch signaling pathway</keyword>
<keyword evidence="6" id="KW-0479">Metal-binding</keyword>
<dbReference type="UniPathway" id="UPA00143"/>
<evidence type="ECO:0000256" key="5">
    <source>
        <dbReference type="ARBA" id="ARBA00022679"/>
    </source>
</evidence>
<dbReference type="GeneID" id="5894489"/>
<dbReference type="GO" id="GO:0005654">
    <property type="term" value="C:nucleoplasm"/>
    <property type="evidence" value="ECO:0000318"/>
    <property type="project" value="GO_Central"/>
</dbReference>
<keyword evidence="7" id="KW-0677">Repeat</keyword>
<evidence type="ECO:0000256" key="6">
    <source>
        <dbReference type="ARBA" id="ARBA00022723"/>
    </source>
</evidence>
<dbReference type="SMART" id="SM00184">
    <property type="entry name" value="RING"/>
    <property type="match status" value="1"/>
</dbReference>
<evidence type="ECO:0000313" key="10">
    <source>
        <dbReference type="EMBL" id="EDQ85927.1"/>
    </source>
</evidence>
<evidence type="ECO:0000313" key="11">
    <source>
        <dbReference type="Proteomes" id="UP000001357"/>
    </source>
</evidence>
<dbReference type="Gene3D" id="3.30.720.50">
    <property type="match status" value="1"/>
</dbReference>
<dbReference type="STRING" id="81824.A9V8T2"/>
<organism evidence="10 11">
    <name type="scientific">Monosiga brevicollis</name>
    <name type="common">Choanoflagellate</name>
    <dbReference type="NCBI Taxonomy" id="81824"/>
    <lineage>
        <taxon>Eukaryota</taxon>
        <taxon>Choanoflagellata</taxon>
        <taxon>Craspedida</taxon>
        <taxon>Salpingoecidae</taxon>
        <taxon>Monosiga</taxon>
    </lineage>
</organism>
<dbReference type="Gene3D" id="3.30.40.10">
    <property type="entry name" value="Zinc/RING finger domain, C3HC4 (zinc finger)"/>
    <property type="match status" value="1"/>
</dbReference>
<dbReference type="PANTHER" id="PTHR12622">
    <property type="entry name" value="DELTEX-RELATED"/>
    <property type="match status" value="1"/>
</dbReference>
<dbReference type="CDD" id="cd09633">
    <property type="entry name" value="Deltex_C"/>
    <property type="match status" value="1"/>
</dbReference>
<evidence type="ECO:0000256" key="4">
    <source>
        <dbReference type="ARBA" id="ARBA00012483"/>
    </source>
</evidence>
<comment type="pathway">
    <text evidence="2">Protein modification; protein ubiquitination.</text>
</comment>
<dbReference type="Proteomes" id="UP000001357">
    <property type="component" value="Unassembled WGS sequence"/>
</dbReference>
<dbReference type="SMART" id="SM00678">
    <property type="entry name" value="WWE"/>
    <property type="match status" value="1"/>
</dbReference>
<dbReference type="SUPFAM" id="SSF57850">
    <property type="entry name" value="RING/U-box"/>
    <property type="match status" value="1"/>
</dbReference>
<dbReference type="PROSITE" id="PS50918">
    <property type="entry name" value="WWE"/>
    <property type="match status" value="1"/>
</dbReference>
<dbReference type="GO" id="GO:0007219">
    <property type="term" value="P:Notch signaling pathway"/>
    <property type="evidence" value="ECO:0000318"/>
    <property type="project" value="GO_Central"/>
</dbReference>
<dbReference type="InParanoid" id="A9V8T2"/>
<name>A9V8T2_MONBE</name>
<dbReference type="GO" id="GO:0016567">
    <property type="term" value="P:protein ubiquitination"/>
    <property type="evidence" value="ECO:0000318"/>
    <property type="project" value="GO_Central"/>
</dbReference>
<dbReference type="Pfam" id="PF18102">
    <property type="entry name" value="DTC"/>
    <property type="match status" value="1"/>
</dbReference>
<evidence type="ECO:0000256" key="3">
    <source>
        <dbReference type="ARBA" id="ARBA00009413"/>
    </source>
</evidence>
<dbReference type="EMBL" id="CH991569">
    <property type="protein sequence ID" value="EDQ85927.1"/>
    <property type="molecule type" value="Genomic_DNA"/>
</dbReference>
<keyword evidence="5" id="KW-0808">Transferase</keyword>
<evidence type="ECO:0000256" key="2">
    <source>
        <dbReference type="ARBA" id="ARBA00004906"/>
    </source>
</evidence>
<sequence>MQGQSSSGNNNAAVPAAVVSWEYLDMTWITYDHATQRQIEDAYLQYTNGTLSHGKCDLTHGSFFAGQPNTYEVIFMTMEQRNKSTNNRRAVRRLIRPSTSANLTHEMWELTDNHQYQYEDKGNWFNFDPWANLQLYHTPTNVVILNSGDYEFLFPRHRVDKAHGTQFTTFSSEQRRIRLVRMQIPSPQADDVPTAALKGLGLGATGAAGAPTTASTTATGIAATAASAPPDIEEADSGGGGGRVREILSKDPRSACPTWRAQTTHILKSLAEIPFDPVSQATLDACHQGDQCCICLEFFSEAGASHREPCPGDPTDGSEMDTTDLNDEEYYSSVSSHPEIVLRFPCSHLFHGNCVLPGIKNQSFRCYVCSAVHGKPLTGNQPPGEMRVHLSQQPLPGFDSVGHYIIDYEFPPGLQGPEHPTPGAYFNGDRRRAYLPATDKGLETLKRLKTAFERRLTFTIGLSLTLGPRAGERIIWNGIHHKTSLSGGAFGFPDPTYFERVDEELRAFGI</sequence>
<protein>
    <recommendedName>
        <fullName evidence="4">RING-type E3 ubiquitin transferase</fullName>
        <ecNumber evidence="4">2.3.2.27</ecNumber>
    </recommendedName>
</protein>
<dbReference type="InterPro" id="IPR004170">
    <property type="entry name" value="WWE_dom"/>
</dbReference>
<keyword evidence="11" id="KW-1185">Reference proteome</keyword>
<proteinExistence type="inferred from homology"/>